<dbReference type="InterPro" id="IPR000504">
    <property type="entry name" value="RRM_dom"/>
</dbReference>
<feature type="domain" description="RRM" evidence="4">
    <location>
        <begin position="476"/>
        <end position="556"/>
    </location>
</feature>
<dbReference type="Pfam" id="PF00076">
    <property type="entry name" value="RRM_1"/>
    <property type="match status" value="3"/>
</dbReference>
<dbReference type="SMART" id="SM00360">
    <property type="entry name" value="RRM"/>
    <property type="match status" value="3"/>
</dbReference>
<feature type="domain" description="RRM" evidence="4">
    <location>
        <begin position="378"/>
        <end position="463"/>
    </location>
</feature>
<keyword evidence="1 2" id="KW-0694">RNA-binding</keyword>
<name>A0AAE1WIK1_9LAMI</name>
<dbReference type="Gene3D" id="3.30.70.330">
    <property type="match status" value="3"/>
</dbReference>
<dbReference type="InterPro" id="IPR035979">
    <property type="entry name" value="RBD_domain_sf"/>
</dbReference>
<evidence type="ECO:0000256" key="2">
    <source>
        <dbReference type="PROSITE-ProRule" id="PRU00176"/>
    </source>
</evidence>
<reference evidence="5" key="2">
    <citation type="journal article" date="2024" name="Plant">
        <title>Genomic evolution and insights into agronomic trait innovations of Sesamum species.</title>
        <authorList>
            <person name="Miao H."/>
            <person name="Wang L."/>
            <person name="Qu L."/>
            <person name="Liu H."/>
            <person name="Sun Y."/>
            <person name="Le M."/>
            <person name="Wang Q."/>
            <person name="Wei S."/>
            <person name="Zheng Y."/>
            <person name="Lin W."/>
            <person name="Duan Y."/>
            <person name="Cao H."/>
            <person name="Xiong S."/>
            <person name="Wang X."/>
            <person name="Wei L."/>
            <person name="Li C."/>
            <person name="Ma Q."/>
            <person name="Ju M."/>
            <person name="Zhao R."/>
            <person name="Li G."/>
            <person name="Mu C."/>
            <person name="Tian Q."/>
            <person name="Mei H."/>
            <person name="Zhang T."/>
            <person name="Gao T."/>
            <person name="Zhang H."/>
        </authorList>
    </citation>
    <scope>NUCLEOTIDE SEQUENCE</scope>
    <source>
        <strain evidence="5">K16</strain>
    </source>
</reference>
<feature type="region of interest" description="Disordered" evidence="3">
    <location>
        <begin position="1"/>
        <end position="85"/>
    </location>
</feature>
<dbReference type="PROSITE" id="PS50102">
    <property type="entry name" value="RRM"/>
    <property type="match status" value="3"/>
</dbReference>
<dbReference type="PANTHER" id="PTHR21245">
    <property type="entry name" value="HETEROGENEOUS NUCLEAR RIBONUCLEOPROTEIN"/>
    <property type="match status" value="1"/>
</dbReference>
<reference evidence="5" key="1">
    <citation type="submission" date="2020-06" db="EMBL/GenBank/DDBJ databases">
        <authorList>
            <person name="Li T."/>
            <person name="Hu X."/>
            <person name="Zhang T."/>
            <person name="Song X."/>
            <person name="Zhang H."/>
            <person name="Dai N."/>
            <person name="Sheng W."/>
            <person name="Hou X."/>
            <person name="Wei L."/>
        </authorList>
    </citation>
    <scope>NUCLEOTIDE SEQUENCE</scope>
    <source>
        <strain evidence="5">K16</strain>
        <tissue evidence="5">Leaf</tissue>
    </source>
</reference>
<evidence type="ECO:0000256" key="3">
    <source>
        <dbReference type="SAM" id="MobiDB-lite"/>
    </source>
</evidence>
<dbReference type="AlphaFoldDB" id="A0AAE1WIK1"/>
<feature type="domain" description="RRM" evidence="4">
    <location>
        <begin position="299"/>
        <end position="368"/>
    </location>
</feature>
<dbReference type="CDD" id="cd00590">
    <property type="entry name" value="RRM_SF"/>
    <property type="match status" value="3"/>
</dbReference>
<feature type="region of interest" description="Disordered" evidence="3">
    <location>
        <begin position="208"/>
        <end position="248"/>
    </location>
</feature>
<evidence type="ECO:0000313" key="5">
    <source>
        <dbReference type="EMBL" id="KAK4393837.1"/>
    </source>
</evidence>
<evidence type="ECO:0000259" key="4">
    <source>
        <dbReference type="PROSITE" id="PS50102"/>
    </source>
</evidence>
<sequence length="792" mass="88461">MRTRNSDTQKPAAATKRTPPAAKKSAAKTQATPSSAEVKVESSPTQTETPKTEAKRACAGRTKQVSVSPDSKPQTSVEQVGQASVVGKPVSGTKIVKKVVRKVIRKTPVSARAASGRTNASAVIENAKIEETTENKTIEEEKSTEASNDEPATDEKTLVEMLITLWWRIKTLAILESSLRRKKKASEPEMQLMDIGDKLSEAIGTMATDANPVEDQEPRMTNETEEIKEEKGESEDAPLEEPDDGKIEGLSDQEVHEEFGGEDFADDDAPQNEAEADTLEEERVQLNAAARERKVRKEREIFVGGLDRDAVEADVRKVFEYAGEVVEVRMHVDPSTNKNKGYAFVQFAMKEQASRALSEMKNPIHGKRCGTAPSEDNDTLFLGNICNTWTKEAIKQKLKDYGIEGVENITLVADPRYEGLSRGFAFIEFSSHAEAMLAYKRLQKPDVVFGHSERTAKVAFAEPLREPDPEVMAQVKSVFIDGLPPHWDEDHVREKFKVFGDIARIMLARNMSTAKRKDFGFVDFNTHEAAVSCVEGVNNNGLNDGNSKVKVRARLSNPLPKMQAVKGGMCGGFRIAHGSSGTFPRFSGVLDEVDVLLTEQTSSMTGVFILVDLDVEAGWAFPMNMKLTIHILLFMEDQILDEVLGRWGFRSADRDPSPARPYPDRVRHGASDRGYGDYDSYRRYPYSFEEGYDRSFMRRHFDEAYPYDDVAHGIKRPYYMMDQDSGLAEPSRHRSTGSVRTCCSISHDLGGDGGLYRQIIMVLNMEEVHIHRFMGMITHMDVVTIIRLRILR</sequence>
<accession>A0AAE1WIK1</accession>
<feature type="compositionally biased region" description="Basic and acidic residues" evidence="3">
    <location>
        <begin position="127"/>
        <end position="144"/>
    </location>
</feature>
<dbReference type="InterPro" id="IPR012677">
    <property type="entry name" value="Nucleotide-bd_a/b_plait_sf"/>
</dbReference>
<protein>
    <submittedName>
        <fullName evidence="5">Heterogeneous nuclear ribonucleoprotein Q</fullName>
    </submittedName>
</protein>
<feature type="region of interest" description="Disordered" evidence="3">
    <location>
        <begin position="125"/>
        <end position="153"/>
    </location>
</feature>
<organism evidence="5 6">
    <name type="scientific">Sesamum angolense</name>
    <dbReference type="NCBI Taxonomy" id="2727404"/>
    <lineage>
        <taxon>Eukaryota</taxon>
        <taxon>Viridiplantae</taxon>
        <taxon>Streptophyta</taxon>
        <taxon>Embryophyta</taxon>
        <taxon>Tracheophyta</taxon>
        <taxon>Spermatophyta</taxon>
        <taxon>Magnoliopsida</taxon>
        <taxon>eudicotyledons</taxon>
        <taxon>Gunneridae</taxon>
        <taxon>Pentapetalae</taxon>
        <taxon>asterids</taxon>
        <taxon>lamiids</taxon>
        <taxon>Lamiales</taxon>
        <taxon>Pedaliaceae</taxon>
        <taxon>Sesamum</taxon>
    </lineage>
</organism>
<dbReference type="Proteomes" id="UP001289374">
    <property type="component" value="Unassembled WGS sequence"/>
</dbReference>
<dbReference type="GO" id="GO:1990904">
    <property type="term" value="C:ribonucleoprotein complex"/>
    <property type="evidence" value="ECO:0007669"/>
    <property type="project" value="UniProtKB-KW"/>
</dbReference>
<feature type="compositionally biased region" description="Polar residues" evidence="3">
    <location>
        <begin position="63"/>
        <end position="82"/>
    </location>
</feature>
<dbReference type="EMBL" id="JACGWL010000010">
    <property type="protein sequence ID" value="KAK4393837.1"/>
    <property type="molecule type" value="Genomic_DNA"/>
</dbReference>
<dbReference type="FunFam" id="3.30.70.330:FF:000816">
    <property type="entry name" value="Heterogeneous nuclear ribonucleoprotein Q"/>
    <property type="match status" value="1"/>
</dbReference>
<feature type="compositionally biased region" description="Acidic residues" evidence="3">
    <location>
        <begin position="223"/>
        <end position="243"/>
    </location>
</feature>
<keyword evidence="6" id="KW-1185">Reference proteome</keyword>
<gene>
    <name evidence="5" type="ORF">Sango_1854500</name>
</gene>
<dbReference type="FunFam" id="3.30.70.330:FF:000187">
    <property type="entry name" value="Heterogeneous nuclear ribonucleoprotein Q"/>
    <property type="match status" value="1"/>
</dbReference>
<dbReference type="SUPFAM" id="SSF54928">
    <property type="entry name" value="RNA-binding domain, RBD"/>
    <property type="match status" value="2"/>
</dbReference>
<proteinExistence type="predicted"/>
<evidence type="ECO:0000313" key="6">
    <source>
        <dbReference type="Proteomes" id="UP001289374"/>
    </source>
</evidence>
<keyword evidence="5" id="KW-0687">Ribonucleoprotein</keyword>
<dbReference type="GO" id="GO:0003723">
    <property type="term" value="F:RNA binding"/>
    <property type="evidence" value="ECO:0007669"/>
    <property type="project" value="UniProtKB-UniRule"/>
</dbReference>
<evidence type="ECO:0000256" key="1">
    <source>
        <dbReference type="ARBA" id="ARBA00022884"/>
    </source>
</evidence>
<feature type="compositionally biased region" description="Low complexity" evidence="3">
    <location>
        <begin position="8"/>
        <end position="36"/>
    </location>
</feature>
<comment type="caution">
    <text evidence="5">The sequence shown here is derived from an EMBL/GenBank/DDBJ whole genome shotgun (WGS) entry which is preliminary data.</text>
</comment>